<keyword evidence="4" id="KW-1185">Reference proteome</keyword>
<dbReference type="HOGENOM" id="CLU_082049_1_3_10"/>
<dbReference type="InterPro" id="IPR025665">
    <property type="entry name" value="Beta-barrel_OMP_2"/>
</dbReference>
<reference evidence="3 4" key="1">
    <citation type="submission" date="2012-01" db="EMBL/GenBank/DDBJ databases">
        <title>The Genome Sequence of Odoribacter laneus YIT 12061.</title>
        <authorList>
            <consortium name="The Broad Institute Genome Sequencing Platform"/>
            <person name="Earl A."/>
            <person name="Ward D."/>
            <person name="Feldgarden M."/>
            <person name="Gevers D."/>
            <person name="Morotomi M."/>
            <person name="Young S.K."/>
            <person name="Zeng Q."/>
            <person name="Gargeya S."/>
            <person name="Fitzgerald M."/>
            <person name="Haas B."/>
            <person name="Abouelleil A."/>
            <person name="Alvarado L."/>
            <person name="Arachchi H.M."/>
            <person name="Berlin A."/>
            <person name="Chapman S.B."/>
            <person name="Gearin G."/>
            <person name="Goldberg J."/>
            <person name="Griggs A."/>
            <person name="Gujja S."/>
            <person name="Hansen M."/>
            <person name="Heiman D."/>
            <person name="Howarth C."/>
            <person name="Larimer J."/>
            <person name="Lui A."/>
            <person name="MacDonald P.J.P."/>
            <person name="McCowen C."/>
            <person name="Montmayeur A."/>
            <person name="Murphy C."/>
            <person name="Neiman D."/>
            <person name="Pearson M."/>
            <person name="Priest M."/>
            <person name="Roberts A."/>
            <person name="Saif S."/>
            <person name="Shea T."/>
            <person name="Sisk P."/>
            <person name="Stolte C."/>
            <person name="Sykes S."/>
            <person name="Wortman J."/>
            <person name="Nusbaum C."/>
            <person name="Birren B."/>
        </authorList>
    </citation>
    <scope>NUCLEOTIDE SEQUENCE [LARGE SCALE GENOMIC DNA]</scope>
    <source>
        <strain evidence="3 4">YIT 12061</strain>
    </source>
</reference>
<keyword evidence="1" id="KW-0732">Signal</keyword>
<dbReference type="AlphaFoldDB" id="H1DH97"/>
<dbReference type="GeneID" id="98069198"/>
<sequence>MKRVVFFVAAILLCTSMQAQIVSSRSVGINSKPDRPSQTEHYWRVGLNMMNFTGDDAEEDKKIGYNVSYGFLKPMGNFGMYWGMEFGLGSRGYKYEYEGFEEKLIAHNVQISPFTFGYRYGITEALKVDIHLGAFVSVDYTGKVKFEYEGEKEDISMGDWDDPNGLDMDWQRFDAGLNAGFGVWYNRFNLDFNFQRGFVEAIKNYKFYTNNFSIRLGVAF</sequence>
<evidence type="ECO:0000256" key="1">
    <source>
        <dbReference type="SAM" id="SignalP"/>
    </source>
</evidence>
<evidence type="ECO:0000313" key="4">
    <source>
        <dbReference type="Proteomes" id="UP000004892"/>
    </source>
</evidence>
<organism evidence="3 4">
    <name type="scientific">Odoribacter laneus YIT 12061</name>
    <dbReference type="NCBI Taxonomy" id="742817"/>
    <lineage>
        <taxon>Bacteria</taxon>
        <taxon>Pseudomonadati</taxon>
        <taxon>Bacteroidota</taxon>
        <taxon>Bacteroidia</taxon>
        <taxon>Bacteroidales</taxon>
        <taxon>Odoribacteraceae</taxon>
        <taxon>Odoribacter</taxon>
    </lineage>
</organism>
<proteinExistence type="predicted"/>
<dbReference type="EMBL" id="ADMC01000022">
    <property type="protein sequence ID" value="EHP47780.1"/>
    <property type="molecule type" value="Genomic_DNA"/>
</dbReference>
<dbReference type="eggNOG" id="ENOG50339EU">
    <property type="taxonomic scope" value="Bacteria"/>
</dbReference>
<evidence type="ECO:0000313" key="3">
    <source>
        <dbReference type="EMBL" id="EHP47780.1"/>
    </source>
</evidence>
<dbReference type="Proteomes" id="UP000004892">
    <property type="component" value="Unassembled WGS sequence"/>
</dbReference>
<protein>
    <recommendedName>
        <fullName evidence="2">Outer membrane protein beta-barrel domain-containing protein</fullName>
    </recommendedName>
</protein>
<evidence type="ECO:0000259" key="2">
    <source>
        <dbReference type="Pfam" id="PF13568"/>
    </source>
</evidence>
<dbReference type="Pfam" id="PF13568">
    <property type="entry name" value="OMP_b-brl_2"/>
    <property type="match status" value="1"/>
</dbReference>
<dbReference type="PATRIC" id="fig|742817.3.peg.1743"/>
<feature type="signal peptide" evidence="1">
    <location>
        <begin position="1"/>
        <end position="19"/>
    </location>
</feature>
<accession>H1DH97</accession>
<feature type="chain" id="PRO_5003548700" description="Outer membrane protein beta-barrel domain-containing protein" evidence="1">
    <location>
        <begin position="20"/>
        <end position="220"/>
    </location>
</feature>
<dbReference type="RefSeq" id="WP_009136781.1">
    <property type="nucleotide sequence ID" value="NZ_JH594596.1"/>
</dbReference>
<dbReference type="STRING" id="742817.HMPREF9449_01633"/>
<name>H1DH97_9BACT</name>
<feature type="domain" description="Outer membrane protein beta-barrel" evidence="2">
    <location>
        <begin position="44"/>
        <end position="198"/>
    </location>
</feature>
<gene>
    <name evidence="3" type="ORF">HMPREF9449_01633</name>
</gene>
<comment type="caution">
    <text evidence="3">The sequence shown here is derived from an EMBL/GenBank/DDBJ whole genome shotgun (WGS) entry which is preliminary data.</text>
</comment>